<dbReference type="SMART" id="SM01204">
    <property type="entry name" value="FIST_C"/>
    <property type="match status" value="1"/>
</dbReference>
<dbReference type="eggNOG" id="ENOG502RYUH">
    <property type="taxonomic scope" value="Eukaryota"/>
</dbReference>
<dbReference type="EMBL" id="KI913961">
    <property type="protein sequence ID" value="ETW02265.1"/>
    <property type="molecule type" value="Genomic_DNA"/>
</dbReference>
<dbReference type="Pfam" id="PF10442">
    <property type="entry name" value="FIST_C"/>
    <property type="match status" value="1"/>
</dbReference>
<dbReference type="GeneID" id="20082866"/>
<feature type="domain" description="FIST C-domain" evidence="2">
    <location>
        <begin position="379"/>
        <end position="518"/>
    </location>
</feature>
<dbReference type="InterPro" id="IPR019494">
    <property type="entry name" value="FIST_C"/>
</dbReference>
<evidence type="ECO:0000256" key="1">
    <source>
        <dbReference type="SAM" id="MobiDB-lite"/>
    </source>
</evidence>
<feature type="region of interest" description="Disordered" evidence="1">
    <location>
        <begin position="1"/>
        <end position="45"/>
    </location>
</feature>
<proteinExistence type="predicted"/>
<dbReference type="PANTHER" id="PTHR14939">
    <property type="entry name" value="F-BOX ONLY PROTEIN 22"/>
    <property type="match status" value="1"/>
</dbReference>
<evidence type="ECO:0000259" key="2">
    <source>
        <dbReference type="SMART" id="SM01204"/>
    </source>
</evidence>
<dbReference type="AlphaFoldDB" id="A0A024U7R1"/>
<evidence type="ECO:0000313" key="3">
    <source>
        <dbReference type="EMBL" id="ETW02265.1"/>
    </source>
</evidence>
<accession>A0A024U7R1</accession>
<dbReference type="InterPro" id="IPR036047">
    <property type="entry name" value="F-box-like_dom_sf"/>
</dbReference>
<gene>
    <name evidence="3" type="ORF">H310_05816</name>
</gene>
<dbReference type="OrthoDB" id="199913at2759"/>
<dbReference type="RefSeq" id="XP_008868870.1">
    <property type="nucleotide sequence ID" value="XM_008870648.1"/>
</dbReference>
<dbReference type="PANTHER" id="PTHR14939:SF5">
    <property type="entry name" value="F-BOX ONLY PROTEIN 22"/>
    <property type="match status" value="1"/>
</dbReference>
<dbReference type="VEuPathDB" id="FungiDB:H310_05816"/>
<dbReference type="SUPFAM" id="SSF81383">
    <property type="entry name" value="F-box domain"/>
    <property type="match status" value="1"/>
</dbReference>
<name>A0A024U7R1_9STRA</name>
<reference evidence="3" key="1">
    <citation type="submission" date="2013-12" db="EMBL/GenBank/DDBJ databases">
        <title>The Genome Sequence of Aphanomyces invadans NJM9701.</title>
        <authorList>
            <consortium name="The Broad Institute Genomics Platform"/>
            <person name="Russ C."/>
            <person name="Tyler B."/>
            <person name="van West P."/>
            <person name="Dieguez-Uribeondo J."/>
            <person name="Young S.K."/>
            <person name="Zeng Q."/>
            <person name="Gargeya S."/>
            <person name="Fitzgerald M."/>
            <person name="Abouelleil A."/>
            <person name="Alvarado L."/>
            <person name="Chapman S.B."/>
            <person name="Gainer-Dewar J."/>
            <person name="Goldberg J."/>
            <person name="Griggs A."/>
            <person name="Gujja S."/>
            <person name="Hansen M."/>
            <person name="Howarth C."/>
            <person name="Imamovic A."/>
            <person name="Ireland A."/>
            <person name="Larimer J."/>
            <person name="McCowan C."/>
            <person name="Murphy C."/>
            <person name="Pearson M."/>
            <person name="Poon T.W."/>
            <person name="Priest M."/>
            <person name="Roberts A."/>
            <person name="Saif S."/>
            <person name="Shea T."/>
            <person name="Sykes S."/>
            <person name="Wortman J."/>
            <person name="Nusbaum C."/>
            <person name="Birren B."/>
        </authorList>
    </citation>
    <scope>NUCLEOTIDE SEQUENCE [LARGE SCALE GENOMIC DNA]</scope>
    <source>
        <strain evidence="3">NJM9701</strain>
    </source>
</reference>
<protein>
    <recommendedName>
        <fullName evidence="2">FIST C-domain domain-containing protein</fullName>
    </recommendedName>
</protein>
<sequence length="545" mass="58678">MARHSRGAKAASPSKMSEKPKQKGKGGSLSKRASAHGTKSRGNRTLPFPEEVLPLIYPFLTWRDTYRVRGVSRSWQTAYRASLEHASLVWTSQVFQGESWDEILGKLQAHEQVFETPTLPHLAWVIASGQPHSFRRMSGWQKLLDVVTQRNLLPVTCNVVCAYSDAGLIGYNTNGGVPPTELESDTIDGNMALAITVGHLPGTSLTLALPEKDEINAILRAVQAGAGTSASLGLPRDTSSVVVLSTNGRQSANLLRGLHFLHPSLESVVGALVHFTDRCVPLVYRNATYNPTNRTWQNHLVQTTNLLVGFSGRVRAAPFVSLGFEVCSPILQCAGVVEEEHFHLLHMYDAVHTAENPTRPVHPLDVMRLPPPQGSLHLFVADSAATLESFVVAPSPTYSENAAGLTCIECMYDIDKHILFSQSSGDLTIVDYWPVGAYGVFCTQTAAAARHDFIASLKQVQDKVAAEGGQAIGALTFPCAARGAVFYDVPNAEGDLFHAEFPSLPLTGVFAGGEIGPMALPGGTCAAASTQLQQFTTCGAVFYST</sequence>
<organism evidence="3">
    <name type="scientific">Aphanomyces invadans</name>
    <dbReference type="NCBI Taxonomy" id="157072"/>
    <lineage>
        <taxon>Eukaryota</taxon>
        <taxon>Sar</taxon>
        <taxon>Stramenopiles</taxon>
        <taxon>Oomycota</taxon>
        <taxon>Saprolegniomycetes</taxon>
        <taxon>Saprolegniales</taxon>
        <taxon>Verrucalvaceae</taxon>
        <taxon>Aphanomyces</taxon>
    </lineage>
</organism>